<accession>A0AA39V5W4</accession>
<dbReference type="AlphaFoldDB" id="A0AA39V5W4"/>
<evidence type="ECO:0000256" key="1">
    <source>
        <dbReference type="SAM" id="SignalP"/>
    </source>
</evidence>
<keyword evidence="1" id="KW-0732">Signal</keyword>
<name>A0AA39V5W4_9LECA</name>
<comment type="caution">
    <text evidence="2">The sequence shown here is derived from an EMBL/GenBank/DDBJ whole genome shotgun (WGS) entry which is preliminary data.</text>
</comment>
<reference evidence="2" key="1">
    <citation type="submission" date="2023-03" db="EMBL/GenBank/DDBJ databases">
        <title>Complete genome of Cladonia borealis.</title>
        <authorList>
            <person name="Park H."/>
        </authorList>
    </citation>
    <scope>NUCLEOTIDE SEQUENCE</scope>
    <source>
        <strain evidence="2">ANT050790</strain>
    </source>
</reference>
<protein>
    <submittedName>
        <fullName evidence="2">Uncharacterized protein</fullName>
    </submittedName>
</protein>
<evidence type="ECO:0000313" key="3">
    <source>
        <dbReference type="Proteomes" id="UP001166286"/>
    </source>
</evidence>
<keyword evidence="3" id="KW-1185">Reference proteome</keyword>
<feature type="chain" id="PRO_5041420400" evidence="1">
    <location>
        <begin position="23"/>
        <end position="234"/>
    </location>
</feature>
<dbReference type="EMBL" id="JAFEKC020000025">
    <property type="protein sequence ID" value="KAK0507015.1"/>
    <property type="molecule type" value="Genomic_DNA"/>
</dbReference>
<sequence>MAALQRLTTAAAILATALSVSATSITFQNTGKDQICYKVEFSSGTLPTQPGVTCDSSPGLMVNAGQKLTINPSPDFNGAITAITNGIKGGRYEINFEAVPGSTWYDVDFQLGMSDGTLGPTSHQPLTNGQTSLSGEQDCLAKANAAWPSTTNKADLLAYPDYLKQGQDGKLTYVYMDENAPQVVIDFFQIQADFTAYIDAGSVAGVTPTDSGVVKAADELSWDVDTDAMEIIAY</sequence>
<dbReference type="Proteomes" id="UP001166286">
    <property type="component" value="Unassembled WGS sequence"/>
</dbReference>
<proteinExistence type="predicted"/>
<organism evidence="2 3">
    <name type="scientific">Cladonia borealis</name>
    <dbReference type="NCBI Taxonomy" id="184061"/>
    <lineage>
        <taxon>Eukaryota</taxon>
        <taxon>Fungi</taxon>
        <taxon>Dikarya</taxon>
        <taxon>Ascomycota</taxon>
        <taxon>Pezizomycotina</taxon>
        <taxon>Lecanoromycetes</taxon>
        <taxon>OSLEUM clade</taxon>
        <taxon>Lecanoromycetidae</taxon>
        <taxon>Lecanorales</taxon>
        <taxon>Lecanorineae</taxon>
        <taxon>Cladoniaceae</taxon>
        <taxon>Cladonia</taxon>
    </lineage>
</organism>
<evidence type="ECO:0000313" key="2">
    <source>
        <dbReference type="EMBL" id="KAK0507015.1"/>
    </source>
</evidence>
<feature type="signal peptide" evidence="1">
    <location>
        <begin position="1"/>
        <end position="22"/>
    </location>
</feature>
<gene>
    <name evidence="2" type="ORF">JMJ35_010473</name>
</gene>